<feature type="binding site" evidence="13">
    <location>
        <begin position="121"/>
        <end position="126"/>
    </location>
    <ligand>
        <name>ATP</name>
        <dbReference type="ChEBI" id="CHEBI:30616"/>
    </ligand>
</feature>
<dbReference type="OrthoDB" id="10255449at2759"/>
<dbReference type="Gene3D" id="3.50.50.80">
    <property type="entry name" value="Ubiquitin-activating enzyme E1, inactive adenylation domain, subdomain 1"/>
    <property type="match status" value="1"/>
</dbReference>
<evidence type="ECO:0000256" key="10">
    <source>
        <dbReference type="ARBA" id="ARBA00023242"/>
    </source>
</evidence>
<keyword evidence="7 11" id="KW-0833">Ubl conjugation pathway</keyword>
<dbReference type="InterPro" id="IPR030661">
    <property type="entry name" value="Uba2"/>
</dbReference>
<comment type="subcellular location">
    <subcellularLocation>
        <location evidence="1">Nucleus</location>
    </subcellularLocation>
</comment>
<evidence type="ECO:0000256" key="14">
    <source>
        <dbReference type="PIRSR" id="PIRSR039133-3"/>
    </source>
</evidence>
<keyword evidence="10" id="KW-0539">Nucleus</keyword>
<gene>
    <name evidence="18" type="ORF">BCR36DRAFT_290400</name>
</gene>
<dbReference type="STRING" id="1754191.A0A1Y1VB89"/>
<feature type="binding site" evidence="13">
    <location>
        <begin position="60"/>
        <end position="63"/>
    </location>
    <ligand>
        <name>ATP</name>
        <dbReference type="ChEBI" id="CHEBI:30616"/>
    </ligand>
</feature>
<feature type="domain" description="Ubiquitin-activating enzyme SCCH" evidence="17">
    <location>
        <begin position="279"/>
        <end position="375"/>
    </location>
</feature>
<comment type="similarity">
    <text evidence="3 11">Belongs to the ubiquitin-activating E1 family.</text>
</comment>
<evidence type="ECO:0000256" key="12">
    <source>
        <dbReference type="PIRSR" id="PIRSR039133-1"/>
    </source>
</evidence>
<dbReference type="Pfam" id="PF00899">
    <property type="entry name" value="ThiF"/>
    <property type="match status" value="1"/>
</dbReference>
<evidence type="ECO:0000256" key="6">
    <source>
        <dbReference type="ARBA" id="ARBA00022741"/>
    </source>
</evidence>
<dbReference type="PIRSF" id="PIRSF039133">
    <property type="entry name" value="SUMO_E1B"/>
    <property type="match status" value="1"/>
</dbReference>
<proteinExistence type="inferred from homology"/>
<dbReference type="FunFam" id="3.50.50.80:FF:000002">
    <property type="entry name" value="SUMO-activating enzyme subunit 2"/>
    <property type="match status" value="1"/>
</dbReference>
<dbReference type="GO" id="GO:0016740">
    <property type="term" value="F:transferase activity"/>
    <property type="evidence" value="ECO:0007669"/>
    <property type="project" value="UniProtKB-KW"/>
</dbReference>
<dbReference type="InterPro" id="IPR023318">
    <property type="entry name" value="Ub_act_enz_dom_a_sf"/>
</dbReference>
<dbReference type="InterPro" id="IPR042449">
    <property type="entry name" value="Ub-E1_IAD_1"/>
</dbReference>
<dbReference type="GO" id="GO:0019948">
    <property type="term" value="F:SUMO activating enzyme activity"/>
    <property type="evidence" value="ECO:0007669"/>
    <property type="project" value="UniProtKB-UniRule"/>
</dbReference>
<evidence type="ECO:0000256" key="8">
    <source>
        <dbReference type="ARBA" id="ARBA00022833"/>
    </source>
</evidence>
<comment type="caution">
    <text evidence="18">The sequence shown here is derived from an EMBL/GenBank/DDBJ whole genome shotgun (WGS) entry which is preliminary data.</text>
</comment>
<dbReference type="Proteomes" id="UP000193719">
    <property type="component" value="Unassembled WGS sequence"/>
</dbReference>
<evidence type="ECO:0000256" key="11">
    <source>
        <dbReference type="PIRNR" id="PIRNR039133"/>
    </source>
</evidence>
<keyword evidence="4" id="KW-0808">Transferase</keyword>
<dbReference type="EMBL" id="MCFH01000021">
    <property type="protein sequence ID" value="ORX50334.1"/>
    <property type="molecule type" value="Genomic_DNA"/>
</dbReference>
<comment type="subunit">
    <text evidence="11">Heterodimer.</text>
</comment>
<keyword evidence="5 11" id="KW-0479">Metal-binding</keyword>
<accession>A0A1Y1VB89</accession>
<feature type="binding site" evidence="13">
    <location>
        <position position="52"/>
    </location>
    <ligand>
        <name>ATP</name>
        <dbReference type="ChEBI" id="CHEBI:30616"/>
    </ligand>
</feature>
<dbReference type="PROSITE" id="PS51257">
    <property type="entry name" value="PROKAR_LIPOPROTEIN"/>
    <property type="match status" value="1"/>
</dbReference>
<evidence type="ECO:0000256" key="5">
    <source>
        <dbReference type="ARBA" id="ARBA00022723"/>
    </source>
</evidence>
<dbReference type="Gene3D" id="1.10.10.520">
    <property type="entry name" value="Ubiquitin activating enzymes (Uba3). Chain: B, domain 2"/>
    <property type="match status" value="1"/>
</dbReference>
<dbReference type="PROSITE" id="PS00865">
    <property type="entry name" value="UBIQUITIN_ACTIVAT_2"/>
    <property type="match status" value="1"/>
</dbReference>
<dbReference type="GO" id="GO:0046872">
    <property type="term" value="F:metal ion binding"/>
    <property type="evidence" value="ECO:0007669"/>
    <property type="project" value="UniProtKB-KW"/>
</dbReference>
<evidence type="ECO:0000256" key="3">
    <source>
        <dbReference type="ARBA" id="ARBA00005673"/>
    </source>
</evidence>
<evidence type="ECO:0000313" key="19">
    <source>
        <dbReference type="Proteomes" id="UP000193719"/>
    </source>
</evidence>
<dbReference type="GO" id="GO:0031510">
    <property type="term" value="C:SUMO activating enzyme complex"/>
    <property type="evidence" value="ECO:0007669"/>
    <property type="project" value="UniProtKB-UniRule"/>
</dbReference>
<evidence type="ECO:0000256" key="9">
    <source>
        <dbReference type="ARBA" id="ARBA00022840"/>
    </source>
</evidence>
<evidence type="ECO:0000256" key="2">
    <source>
        <dbReference type="ARBA" id="ARBA00004718"/>
    </source>
</evidence>
<reference evidence="18 19" key="2">
    <citation type="submission" date="2016-08" db="EMBL/GenBank/DDBJ databases">
        <title>Pervasive Adenine N6-methylation of Active Genes in Fungi.</title>
        <authorList>
            <consortium name="DOE Joint Genome Institute"/>
            <person name="Mondo S.J."/>
            <person name="Dannebaum R.O."/>
            <person name="Kuo R.C."/>
            <person name="Labutti K."/>
            <person name="Haridas S."/>
            <person name="Kuo A."/>
            <person name="Salamov A."/>
            <person name="Ahrendt S.R."/>
            <person name="Lipzen A."/>
            <person name="Sullivan W."/>
            <person name="Andreopoulos W.B."/>
            <person name="Clum A."/>
            <person name="Lindquist E."/>
            <person name="Daum C."/>
            <person name="Ramamoorthy G.K."/>
            <person name="Gryganskyi A."/>
            <person name="Culley D."/>
            <person name="Magnuson J.K."/>
            <person name="James T.Y."/>
            <person name="O'Malley M.A."/>
            <person name="Stajich J.E."/>
            <person name="Spatafora J.W."/>
            <person name="Visel A."/>
            <person name="Grigoriev I.V."/>
        </authorList>
    </citation>
    <scope>NUCLEOTIDE SEQUENCE [LARGE SCALE GENOMIC DNA]</scope>
    <source>
        <strain evidence="19">finn</strain>
    </source>
</reference>
<feature type="binding site" evidence="14">
    <location>
        <position position="439"/>
    </location>
    <ligand>
        <name>Zn(2+)</name>
        <dbReference type="ChEBI" id="CHEBI:29105"/>
    </ligand>
</feature>
<comment type="pathway">
    <text evidence="2 11">Protein modification; protein sumoylation.</text>
</comment>
<feature type="domain" description="THIF-type NAD/FAD binding fold" evidence="16">
    <location>
        <begin position="9"/>
        <end position="436"/>
    </location>
</feature>
<keyword evidence="19" id="KW-1185">Reference proteome</keyword>
<dbReference type="GO" id="GO:0005737">
    <property type="term" value="C:cytoplasm"/>
    <property type="evidence" value="ECO:0007669"/>
    <property type="project" value="TreeGrafter"/>
</dbReference>
<dbReference type="AlphaFoldDB" id="A0A1Y1VB89"/>
<feature type="binding site" evidence="14">
    <location>
        <position position="162"/>
    </location>
    <ligand>
        <name>Zn(2+)</name>
        <dbReference type="ChEBI" id="CHEBI:29105"/>
    </ligand>
</feature>
<evidence type="ECO:0000256" key="15">
    <source>
        <dbReference type="PROSITE-ProRule" id="PRU10132"/>
    </source>
</evidence>
<evidence type="ECO:0000313" key="18">
    <source>
        <dbReference type="EMBL" id="ORX50334.1"/>
    </source>
</evidence>
<dbReference type="InterPro" id="IPR000594">
    <property type="entry name" value="ThiF_NAD_FAD-bd"/>
</dbReference>
<feature type="binding site" evidence="13">
    <location>
        <begin position="28"/>
        <end position="33"/>
    </location>
    <ligand>
        <name>ATP</name>
        <dbReference type="ChEBI" id="CHEBI:30616"/>
    </ligand>
</feature>
<feature type="binding site" evidence="13">
    <location>
        <position position="76"/>
    </location>
    <ligand>
        <name>ATP</name>
        <dbReference type="ChEBI" id="CHEBI:30616"/>
    </ligand>
</feature>
<evidence type="ECO:0000259" key="16">
    <source>
        <dbReference type="Pfam" id="PF00899"/>
    </source>
</evidence>
<dbReference type="FunFam" id="3.40.50.720:FF:000618">
    <property type="entry name" value="SUMO-activating enzyme subunit 2"/>
    <property type="match status" value="1"/>
</dbReference>
<evidence type="ECO:0000256" key="7">
    <source>
        <dbReference type="ARBA" id="ARBA00022786"/>
    </source>
</evidence>
<dbReference type="SUPFAM" id="SSF69572">
    <property type="entry name" value="Activating enzymes of the ubiquitin-like proteins"/>
    <property type="match status" value="1"/>
</dbReference>
<dbReference type="InterPro" id="IPR019572">
    <property type="entry name" value="UBA_E1_SCCH"/>
</dbReference>
<feature type="binding site" evidence="14">
    <location>
        <position position="165"/>
    </location>
    <ligand>
        <name>Zn(2+)</name>
        <dbReference type="ChEBI" id="CHEBI:29105"/>
    </ligand>
</feature>
<feature type="binding site" evidence="14">
    <location>
        <position position="436"/>
    </location>
    <ligand>
        <name>Zn(2+)</name>
        <dbReference type="ChEBI" id="CHEBI:29105"/>
    </ligand>
</feature>
<dbReference type="GO" id="GO:0016925">
    <property type="term" value="P:protein sumoylation"/>
    <property type="evidence" value="ECO:0007669"/>
    <property type="project" value="UniProtKB-UniRule"/>
</dbReference>
<dbReference type="InterPro" id="IPR033127">
    <property type="entry name" value="UBQ-activ_enz_E1_Cys_AS"/>
</dbReference>
<evidence type="ECO:0000259" key="17">
    <source>
        <dbReference type="Pfam" id="PF10585"/>
    </source>
</evidence>
<dbReference type="Pfam" id="PF10585">
    <property type="entry name" value="UBA_E1_SCCH"/>
    <property type="match status" value="1"/>
</dbReference>
<organism evidence="18 19">
    <name type="scientific">Piromyces finnis</name>
    <dbReference type="NCBI Taxonomy" id="1754191"/>
    <lineage>
        <taxon>Eukaryota</taxon>
        <taxon>Fungi</taxon>
        <taxon>Fungi incertae sedis</taxon>
        <taxon>Chytridiomycota</taxon>
        <taxon>Chytridiomycota incertae sedis</taxon>
        <taxon>Neocallimastigomycetes</taxon>
        <taxon>Neocallimastigales</taxon>
        <taxon>Neocallimastigaceae</taxon>
        <taxon>Piromyces</taxon>
    </lineage>
</organism>
<keyword evidence="8 11" id="KW-0862">Zinc</keyword>
<protein>
    <recommendedName>
        <fullName evidence="11">Ubiquitin-activating enzyme E1-like</fullName>
    </recommendedName>
</protein>
<evidence type="ECO:0000256" key="13">
    <source>
        <dbReference type="PIRSR" id="PIRSR039133-2"/>
    </source>
</evidence>
<dbReference type="InterPro" id="IPR045886">
    <property type="entry name" value="ThiF/MoeB/HesA"/>
</dbReference>
<name>A0A1Y1VB89_9FUNG</name>
<evidence type="ECO:0000256" key="4">
    <source>
        <dbReference type="ARBA" id="ARBA00022679"/>
    </source>
</evidence>
<dbReference type="UniPathway" id="UPA00886"/>
<evidence type="ECO:0000256" key="1">
    <source>
        <dbReference type="ARBA" id="ARBA00004123"/>
    </source>
</evidence>
<dbReference type="InterPro" id="IPR035985">
    <property type="entry name" value="Ubiquitin-activating_enz"/>
</dbReference>
<dbReference type="GO" id="GO:0005524">
    <property type="term" value="F:ATP binding"/>
    <property type="evidence" value="ECO:0007669"/>
    <property type="project" value="UniProtKB-UniRule"/>
</dbReference>
<keyword evidence="9 11" id="KW-0067">ATP-binding</keyword>
<reference evidence="18 19" key="1">
    <citation type="submission" date="2016-08" db="EMBL/GenBank/DDBJ databases">
        <title>Genomes of anaerobic fungi encode conserved fungal cellulosomes for biomass hydrolysis.</title>
        <authorList>
            <consortium name="DOE Joint Genome Institute"/>
            <person name="Haitjema C.H."/>
            <person name="Gilmore S.P."/>
            <person name="Henske J.K."/>
            <person name="Solomon K.V."/>
            <person name="De Groot R."/>
            <person name="Kuo A."/>
            <person name="Mondo S.J."/>
            <person name="Salamov A.A."/>
            <person name="Labutti K."/>
            <person name="Zhao Z."/>
            <person name="Chiniquy J."/>
            <person name="Barry K."/>
            <person name="Brewer H.M."/>
            <person name="Purvine S.O."/>
            <person name="Wright A.T."/>
            <person name="Boxma B."/>
            <person name="Van Alen T."/>
            <person name="Hackstein J.H."/>
            <person name="Baker S.E."/>
            <person name="Grigoriev I.V."/>
            <person name="O'Malley M.A."/>
        </authorList>
    </citation>
    <scope>NUCLEOTIDE SEQUENCE [LARGE SCALE GENOMIC DNA]</scope>
    <source>
        <strain evidence="19">finn</strain>
    </source>
</reference>
<dbReference type="Gene3D" id="3.10.290.20">
    <property type="entry name" value="Ubiquitin-like 2 activating enzyme e1b. Chain: B, domain 3"/>
    <property type="match status" value="1"/>
</dbReference>
<feature type="active site" description="Glycyl thioester intermediate" evidence="12 15">
    <location>
        <position position="177"/>
    </location>
</feature>
<dbReference type="PANTHER" id="PTHR10953">
    <property type="entry name" value="UBIQUITIN-ACTIVATING ENZYME E1"/>
    <property type="match status" value="1"/>
</dbReference>
<keyword evidence="6 11" id="KW-0547">Nucleotide-binding</keyword>
<sequence>MERLSNLKQVLGKKLFDKVENSRILMVGSGGIGCELLKNLVMGGFKNIEIIDLDTIDLSNLNRQFLFQKQHIGKSKSKVARQSALEFNPNVNIIAHHDNIKDPQFNIKWFKSFDIVMNALDNLDARRHVNTMCLAANVPLIESGTSGYTGQSTVIKKNVTECYECQPKPTPKTFPICTIRSTPNTPIHCIVWAKNYLFAELFGKSEDNNEINDEVTEENNTEIENLKKESQALKELFKLAGKPEYSEKVFEKIFNLDILRLLRMENLWKTRTKPKPIDNEQYKKALEINMEMDNNNNDSKTKDNQKIYTLEENINIFKNCFEILVQRQLKGKEVDPDFSMSFEKDDDVIMKFVAATANIRAHIFHIEQLNRFKIKEIAGNIIPSIATTNAIISGVIIMDAYKILNNQLEDCNTIFLTRDSSNVFVNEFLSKPNPRCAVCRKSYFVLTVNIEKFTLNDLLNKVLMSPKDKNGLALNGDITICEDQRILYDFDFDDKLNDTFSKVKIEDGKCLNVTCDDDDKMYNVMIYVINNR</sequence>
<dbReference type="PANTHER" id="PTHR10953:SF5">
    <property type="entry name" value="SUMO-ACTIVATING ENZYME SUBUNIT 2"/>
    <property type="match status" value="1"/>
</dbReference>